<gene>
    <name evidence="1" type="ORF">HCZ30_09265</name>
</gene>
<dbReference type="PANTHER" id="PTHR21192:SF2">
    <property type="entry name" value="NADH DEHYDROGENASE [UBIQUINONE] 1 ALPHA SUBCOMPLEX ASSEMBLY FACTOR 3"/>
    <property type="match status" value="1"/>
</dbReference>
<evidence type="ECO:0008006" key="3">
    <source>
        <dbReference type="Google" id="ProtNLM"/>
    </source>
</evidence>
<evidence type="ECO:0000313" key="2">
    <source>
        <dbReference type="Proteomes" id="UP000709466"/>
    </source>
</evidence>
<dbReference type="Pfam" id="PF04430">
    <property type="entry name" value="DUF498"/>
    <property type="match status" value="1"/>
</dbReference>
<reference evidence="1 2" key="1">
    <citation type="submission" date="2020-03" db="EMBL/GenBank/DDBJ databases">
        <title>Bacterial isolates of synthetic phycosphere.</title>
        <authorList>
            <person name="Fu H."/>
            <person name="Moran M.A."/>
        </authorList>
    </citation>
    <scope>NUCLEOTIDE SEQUENCE [LARGE SCALE GENOMIC DNA]</scope>
    <source>
        <strain evidence="1 2">HF1</strain>
    </source>
</reference>
<dbReference type="PANTHER" id="PTHR21192">
    <property type="entry name" value="NUCLEAR PROTEIN E3-3"/>
    <property type="match status" value="1"/>
</dbReference>
<dbReference type="Proteomes" id="UP000709466">
    <property type="component" value="Unassembled WGS sequence"/>
</dbReference>
<proteinExistence type="predicted"/>
<name>A0ABX0VX07_9RHOB</name>
<dbReference type="RefSeq" id="WP_167638001.1">
    <property type="nucleotide sequence ID" value="NZ_JAATOP010000005.1"/>
</dbReference>
<dbReference type="CDD" id="cd00248">
    <property type="entry name" value="Mth938-like"/>
    <property type="match status" value="1"/>
</dbReference>
<dbReference type="InterPro" id="IPR007523">
    <property type="entry name" value="NDUFAF3/AAMDC"/>
</dbReference>
<dbReference type="SUPFAM" id="SSF64076">
    <property type="entry name" value="MTH938-like"/>
    <property type="match status" value="1"/>
</dbReference>
<organism evidence="1 2">
    <name type="scientific">Marivivens donghaensis</name>
    <dbReference type="NCBI Taxonomy" id="1699413"/>
    <lineage>
        <taxon>Bacteria</taxon>
        <taxon>Pseudomonadati</taxon>
        <taxon>Pseudomonadota</taxon>
        <taxon>Alphaproteobacteria</taxon>
        <taxon>Rhodobacterales</taxon>
        <taxon>Paracoccaceae</taxon>
        <taxon>Marivivens group</taxon>
        <taxon>Marivivens</taxon>
    </lineage>
</organism>
<dbReference type="InterPro" id="IPR036748">
    <property type="entry name" value="MTH938-like_sf"/>
</dbReference>
<dbReference type="EMBL" id="JAATOP010000005">
    <property type="protein sequence ID" value="NIY72623.1"/>
    <property type="molecule type" value="Genomic_DNA"/>
</dbReference>
<evidence type="ECO:0000313" key="1">
    <source>
        <dbReference type="EMBL" id="NIY72623.1"/>
    </source>
</evidence>
<comment type="caution">
    <text evidence="1">The sequence shown here is derived from an EMBL/GenBank/DDBJ whole genome shotgun (WGS) entry which is preliminary data.</text>
</comment>
<accession>A0ABX0VX07</accession>
<protein>
    <recommendedName>
        <fullName evidence="3">Mth938-like domain-containing protein</fullName>
    </recommendedName>
</protein>
<keyword evidence="2" id="KW-1185">Reference proteome</keyword>
<dbReference type="Gene3D" id="3.40.1230.10">
    <property type="entry name" value="MTH938-like"/>
    <property type="match status" value="1"/>
</dbReference>
<sequence length="117" mass="12605">MRLNEIEYNDAKPVDGYGPGFFRIGGKVFEGPVIVSSAGIKSWGGYDDTAALLALKDKVDVFFIGTGEEIAHLPKEFREVMEEAGIGAEPMSSPAACRTYNVLLSEGRRVALALLPV</sequence>